<organism evidence="2 3">
    <name type="scientific">Mycena alexandri</name>
    <dbReference type="NCBI Taxonomy" id="1745969"/>
    <lineage>
        <taxon>Eukaryota</taxon>
        <taxon>Fungi</taxon>
        <taxon>Dikarya</taxon>
        <taxon>Basidiomycota</taxon>
        <taxon>Agaricomycotina</taxon>
        <taxon>Agaricomycetes</taxon>
        <taxon>Agaricomycetidae</taxon>
        <taxon>Agaricales</taxon>
        <taxon>Marasmiineae</taxon>
        <taxon>Mycenaceae</taxon>
        <taxon>Mycena</taxon>
    </lineage>
</organism>
<name>A0AAD6WUD8_9AGAR</name>
<feature type="compositionally biased region" description="Polar residues" evidence="1">
    <location>
        <begin position="450"/>
        <end position="466"/>
    </location>
</feature>
<feature type="compositionally biased region" description="Polar residues" evidence="1">
    <location>
        <begin position="300"/>
        <end position="312"/>
    </location>
</feature>
<gene>
    <name evidence="2" type="ORF">C8F04DRAFT_1273849</name>
</gene>
<evidence type="ECO:0000313" key="2">
    <source>
        <dbReference type="EMBL" id="KAJ7021339.1"/>
    </source>
</evidence>
<feature type="region of interest" description="Disordered" evidence="1">
    <location>
        <begin position="421"/>
        <end position="473"/>
    </location>
</feature>
<reference evidence="2" key="1">
    <citation type="submission" date="2023-03" db="EMBL/GenBank/DDBJ databases">
        <title>Massive genome expansion in bonnet fungi (Mycena s.s.) driven by repeated elements and novel gene families across ecological guilds.</title>
        <authorList>
            <consortium name="Lawrence Berkeley National Laboratory"/>
            <person name="Harder C.B."/>
            <person name="Miyauchi S."/>
            <person name="Viragh M."/>
            <person name="Kuo A."/>
            <person name="Thoen E."/>
            <person name="Andreopoulos B."/>
            <person name="Lu D."/>
            <person name="Skrede I."/>
            <person name="Drula E."/>
            <person name="Henrissat B."/>
            <person name="Morin E."/>
            <person name="Kohler A."/>
            <person name="Barry K."/>
            <person name="LaButti K."/>
            <person name="Morin E."/>
            <person name="Salamov A."/>
            <person name="Lipzen A."/>
            <person name="Mereny Z."/>
            <person name="Hegedus B."/>
            <person name="Baldrian P."/>
            <person name="Stursova M."/>
            <person name="Weitz H."/>
            <person name="Taylor A."/>
            <person name="Grigoriev I.V."/>
            <person name="Nagy L.G."/>
            <person name="Martin F."/>
            <person name="Kauserud H."/>
        </authorList>
    </citation>
    <scope>NUCLEOTIDE SEQUENCE</scope>
    <source>
        <strain evidence="2">CBHHK200</strain>
    </source>
</reference>
<feature type="region of interest" description="Disordered" evidence="1">
    <location>
        <begin position="379"/>
        <end position="404"/>
    </location>
</feature>
<evidence type="ECO:0000313" key="3">
    <source>
        <dbReference type="Proteomes" id="UP001218188"/>
    </source>
</evidence>
<dbReference type="EMBL" id="JARJCM010000235">
    <property type="protein sequence ID" value="KAJ7021339.1"/>
    <property type="molecule type" value="Genomic_DNA"/>
</dbReference>
<accession>A0AAD6WUD8</accession>
<feature type="region of interest" description="Disordered" evidence="1">
    <location>
        <begin position="300"/>
        <end position="320"/>
    </location>
</feature>
<sequence>MDYTPPWSTYTIPSRGVSVPLDLDLANVVEAEIENADRRALAEAPLRSFGRVRAQIDQRGVIDDTLCSGFRYGANRIERPQKFPNNEANTMLLAELRLAPCIQAITSFQNAALRAVAPCVWESTNTALEAILNNNCTLHTPFYQCHGQPQPTAFAQPLRDRATVWTERTVVSFPLGSTFLLPAGLFSYSFTGASDPASRMLITQSCDGEMYRFIESGMSFELDIPGIFNSQAEAREDRLLRAGRAVDLFPTLEDFDSRFDSSLYGSVLTMMRADASDLWAMTLEFNKYKQLSLARQCKPASSSTAAEGQQSVARDGIPRGPIKPCMSSREALDFHSFISQKIPNTKALCPQHFSKATSAGWGLRRTIPLSWTRRIRFNGDSCPAPQAPSPAAPPAHTPFPLDPTSRTGFYSKGYHWRASLDNPRTVDSRRGSMVARGTTQIRATRRDTAGLSTAQQAVLRSPSTVNDENRPPSPTRRYWCHSTRAYQGSCVRRRKGCELEEAYYIRATHHQDIIPERSLTSQAIPGASGLQSLRNPWRSVIKAMRLI</sequence>
<proteinExistence type="predicted"/>
<comment type="caution">
    <text evidence="2">The sequence shown here is derived from an EMBL/GenBank/DDBJ whole genome shotgun (WGS) entry which is preliminary data.</text>
</comment>
<evidence type="ECO:0000256" key="1">
    <source>
        <dbReference type="SAM" id="MobiDB-lite"/>
    </source>
</evidence>
<dbReference type="Proteomes" id="UP001218188">
    <property type="component" value="Unassembled WGS sequence"/>
</dbReference>
<dbReference type="AlphaFoldDB" id="A0AAD6WUD8"/>
<feature type="compositionally biased region" description="Pro residues" evidence="1">
    <location>
        <begin position="385"/>
        <end position="401"/>
    </location>
</feature>
<keyword evidence="3" id="KW-1185">Reference proteome</keyword>
<protein>
    <submittedName>
        <fullName evidence="2">Uncharacterized protein</fullName>
    </submittedName>
</protein>